<evidence type="ECO:0000256" key="6">
    <source>
        <dbReference type="ARBA" id="ARBA00023065"/>
    </source>
</evidence>
<evidence type="ECO:0000256" key="10">
    <source>
        <dbReference type="HAMAP-Rule" id="MF_00530"/>
    </source>
</evidence>
<dbReference type="KEGG" id="daw:HS1_001898"/>
<gene>
    <name evidence="10" type="primary">atpC</name>
    <name evidence="15" type="ORF">ENI35_04365</name>
    <name evidence="14" type="ORF">HS1_001898</name>
</gene>
<comment type="function">
    <text evidence="1 10">Produces ATP from ADP in the presence of a proton gradient across the membrane.</text>
</comment>
<organism evidence="15">
    <name type="scientific">Desulfofervidus auxilii</name>
    <dbReference type="NCBI Taxonomy" id="1621989"/>
    <lineage>
        <taxon>Bacteria</taxon>
        <taxon>Pseudomonadati</taxon>
        <taxon>Thermodesulfobacteriota</taxon>
        <taxon>Candidatus Desulfofervidia</taxon>
        <taxon>Candidatus Desulfofervidales</taxon>
        <taxon>Candidatus Desulfofervidaceae</taxon>
        <taxon>Candidatus Desulfofervidus</taxon>
    </lineage>
</organism>
<keyword evidence="14" id="KW-0378">Hydrolase</keyword>
<dbReference type="Pfam" id="PF00401">
    <property type="entry name" value="ATP-synt_DE"/>
    <property type="match status" value="1"/>
</dbReference>
<keyword evidence="6 10" id="KW-0406">Ion transport</keyword>
<evidence type="ECO:0000313" key="15">
    <source>
        <dbReference type="EMBL" id="HEC68030.1"/>
    </source>
</evidence>
<comment type="similarity">
    <text evidence="3 10 11">Belongs to the ATPase epsilon chain family.</text>
</comment>
<dbReference type="PANTHER" id="PTHR13822:SF10">
    <property type="entry name" value="ATP SYNTHASE EPSILON CHAIN, CHLOROPLASTIC"/>
    <property type="match status" value="1"/>
</dbReference>
<dbReference type="PANTHER" id="PTHR13822">
    <property type="entry name" value="ATP SYNTHASE DELTA/EPSILON CHAIN"/>
    <property type="match status" value="1"/>
</dbReference>
<dbReference type="GO" id="GO:0016787">
    <property type="term" value="F:hydrolase activity"/>
    <property type="evidence" value="ECO:0007669"/>
    <property type="project" value="UniProtKB-KW"/>
</dbReference>
<dbReference type="EMBL" id="CP013015">
    <property type="protein sequence ID" value="AMM41692.1"/>
    <property type="molecule type" value="Genomic_DNA"/>
</dbReference>
<dbReference type="SUPFAM" id="SSF51344">
    <property type="entry name" value="Epsilon subunit of F1F0-ATP synthase N-terminal domain"/>
    <property type="match status" value="1"/>
</dbReference>
<dbReference type="Proteomes" id="UP000885738">
    <property type="component" value="Unassembled WGS sequence"/>
</dbReference>
<dbReference type="CDD" id="cd12152">
    <property type="entry name" value="F1-ATPase_delta"/>
    <property type="match status" value="1"/>
</dbReference>
<feature type="domain" description="ATP synthase F1 complex delta/epsilon subunit N-terminal" evidence="13">
    <location>
        <begin position="7"/>
        <end position="83"/>
    </location>
</feature>
<dbReference type="InterPro" id="IPR020547">
    <property type="entry name" value="ATP_synth_F1_esu_C"/>
</dbReference>
<keyword evidence="10" id="KW-0375">Hydrogen ion transport</keyword>
<dbReference type="Pfam" id="PF02823">
    <property type="entry name" value="ATP-synt_DE_N"/>
    <property type="match status" value="1"/>
</dbReference>
<evidence type="ECO:0000259" key="13">
    <source>
        <dbReference type="Pfam" id="PF02823"/>
    </source>
</evidence>
<sequence length="146" mass="16096">MAGKILLEVITPDRLVLREEVDMVVATAVEGEFGILPGHAPMVCLLEIGPGRYKKNGKIDYMAIAGGICEVFENKVSILAEAAELAREINVKRVMKARERALKRLAKKENIDVARAEAALRRAMMRLKVARYAGLVESIPPAEIKE</sequence>
<dbReference type="Gene3D" id="1.20.5.440">
    <property type="entry name" value="ATP synthase delta/epsilon subunit, C-terminal domain"/>
    <property type="match status" value="1"/>
</dbReference>
<evidence type="ECO:0000256" key="4">
    <source>
        <dbReference type="ARBA" id="ARBA00011648"/>
    </source>
</evidence>
<feature type="domain" description="ATP synthase epsilon subunit C-terminal" evidence="12">
    <location>
        <begin position="88"/>
        <end position="130"/>
    </location>
</feature>
<proteinExistence type="inferred from homology"/>
<evidence type="ECO:0000313" key="14">
    <source>
        <dbReference type="EMBL" id="AMM41692.1"/>
    </source>
</evidence>
<keyword evidence="9 10" id="KW-0066">ATP synthesis</keyword>
<dbReference type="GO" id="GO:0005886">
    <property type="term" value="C:plasma membrane"/>
    <property type="evidence" value="ECO:0007669"/>
    <property type="project" value="UniProtKB-SubCell"/>
</dbReference>
<dbReference type="Proteomes" id="UP000070560">
    <property type="component" value="Chromosome"/>
</dbReference>
<dbReference type="SUPFAM" id="SSF46604">
    <property type="entry name" value="Epsilon subunit of F1F0-ATP synthase C-terminal domain"/>
    <property type="match status" value="1"/>
</dbReference>
<accession>A0A7C1ZEU7</accession>
<dbReference type="RefSeq" id="WP_066064526.1">
    <property type="nucleotide sequence ID" value="NZ_CP013015.1"/>
</dbReference>
<keyword evidence="8 10" id="KW-0139">CF(1)</keyword>
<dbReference type="InterPro" id="IPR036794">
    <property type="entry name" value="ATP_F1_dsu/esu_C_sf"/>
</dbReference>
<evidence type="ECO:0000256" key="3">
    <source>
        <dbReference type="ARBA" id="ARBA00005712"/>
    </source>
</evidence>
<dbReference type="InterPro" id="IPR036771">
    <property type="entry name" value="ATPsynth_dsu/esu_N"/>
</dbReference>
<evidence type="ECO:0000256" key="2">
    <source>
        <dbReference type="ARBA" id="ARBA00004202"/>
    </source>
</evidence>
<dbReference type="OrthoDB" id="9799969at2"/>
<dbReference type="InterPro" id="IPR020546">
    <property type="entry name" value="ATP_synth_F1_dsu/esu_N"/>
</dbReference>
<keyword evidence="7 10" id="KW-0472">Membrane</keyword>
<keyword evidence="16" id="KW-1185">Reference proteome</keyword>
<evidence type="ECO:0000259" key="12">
    <source>
        <dbReference type="Pfam" id="PF00401"/>
    </source>
</evidence>
<dbReference type="InterPro" id="IPR001469">
    <property type="entry name" value="ATP_synth_F1_dsu/esu"/>
</dbReference>
<dbReference type="EMBL" id="DRIH01000150">
    <property type="protein sequence ID" value="HEC68030.1"/>
    <property type="molecule type" value="Genomic_DNA"/>
</dbReference>
<dbReference type="GO" id="GO:0005524">
    <property type="term" value="F:ATP binding"/>
    <property type="evidence" value="ECO:0007669"/>
    <property type="project" value="UniProtKB-UniRule"/>
</dbReference>
<dbReference type="GO" id="GO:0045259">
    <property type="term" value="C:proton-transporting ATP synthase complex"/>
    <property type="evidence" value="ECO:0007669"/>
    <property type="project" value="UniProtKB-KW"/>
</dbReference>
<evidence type="ECO:0000256" key="5">
    <source>
        <dbReference type="ARBA" id="ARBA00022448"/>
    </source>
</evidence>
<dbReference type="NCBIfam" id="TIGR01216">
    <property type="entry name" value="ATP_synt_epsi"/>
    <property type="match status" value="1"/>
</dbReference>
<keyword evidence="5 10" id="KW-0813">Transport</keyword>
<dbReference type="AlphaFoldDB" id="A0A7C1ZEU7"/>
<dbReference type="GO" id="GO:0046933">
    <property type="term" value="F:proton-transporting ATP synthase activity, rotational mechanism"/>
    <property type="evidence" value="ECO:0007669"/>
    <property type="project" value="UniProtKB-UniRule"/>
</dbReference>
<reference evidence="15" key="2">
    <citation type="journal article" date="2020" name="mSystems">
        <title>Genome- and Community-Level Interaction Insights into Carbon Utilization and Element Cycling Functions of Hydrothermarchaeota in Hydrothermal Sediment.</title>
        <authorList>
            <person name="Zhou Z."/>
            <person name="Liu Y."/>
            <person name="Xu W."/>
            <person name="Pan J."/>
            <person name="Luo Z.H."/>
            <person name="Li M."/>
        </authorList>
    </citation>
    <scope>NUCLEOTIDE SEQUENCE [LARGE SCALE GENOMIC DNA]</scope>
    <source>
        <strain evidence="15">HyVt-389</strain>
    </source>
</reference>
<dbReference type="HAMAP" id="MF_00530">
    <property type="entry name" value="ATP_synth_epsil_bac"/>
    <property type="match status" value="1"/>
</dbReference>
<reference evidence="14 16" key="1">
    <citation type="submission" date="2015-10" db="EMBL/GenBank/DDBJ databases">
        <title>Candidatus Desulfofervidus auxilii, a hydrogenotrophic sulfate-reducing bacterium involved in the thermophilic anaerobic oxidation of methane.</title>
        <authorList>
            <person name="Krukenberg V."/>
            <person name="Richter M."/>
            <person name="Wegener G."/>
        </authorList>
    </citation>
    <scope>NUCLEOTIDE SEQUENCE [LARGE SCALE GENOMIC DNA]</scope>
    <source>
        <strain evidence="14 16">HS1</strain>
    </source>
</reference>
<evidence type="ECO:0000256" key="11">
    <source>
        <dbReference type="RuleBase" id="RU003656"/>
    </source>
</evidence>
<protein>
    <recommendedName>
        <fullName evidence="10">ATP synthase epsilon chain</fullName>
    </recommendedName>
    <alternativeName>
        <fullName evidence="10">ATP synthase F1 sector epsilon subunit</fullName>
    </alternativeName>
    <alternativeName>
        <fullName evidence="10">F-ATPase epsilon subunit</fullName>
    </alternativeName>
</protein>
<evidence type="ECO:0000256" key="8">
    <source>
        <dbReference type="ARBA" id="ARBA00023196"/>
    </source>
</evidence>
<comment type="subcellular location">
    <subcellularLocation>
        <location evidence="2 10">Cell membrane</location>
        <topology evidence="2 10">Peripheral membrane protein</topology>
    </subcellularLocation>
</comment>
<dbReference type="Gene3D" id="2.60.15.10">
    <property type="entry name" value="F0F1 ATP synthase delta/epsilon subunit, N-terminal"/>
    <property type="match status" value="1"/>
</dbReference>
<evidence type="ECO:0000256" key="7">
    <source>
        <dbReference type="ARBA" id="ARBA00023136"/>
    </source>
</evidence>
<name>A0A7C1ZEU7_DESA2</name>
<evidence type="ECO:0000256" key="1">
    <source>
        <dbReference type="ARBA" id="ARBA00003543"/>
    </source>
</evidence>
<comment type="subunit">
    <text evidence="4 10 11">F-type ATPases have 2 components, CF(1) - the catalytic core - and CF(0) - the membrane proton channel. CF(1) has five subunits: alpha(3), beta(3), gamma(1), delta(1), epsilon(1). CF(0) has three main subunits: a, b and c.</text>
</comment>
<evidence type="ECO:0000313" key="16">
    <source>
        <dbReference type="Proteomes" id="UP000070560"/>
    </source>
</evidence>
<evidence type="ECO:0000256" key="9">
    <source>
        <dbReference type="ARBA" id="ARBA00023310"/>
    </source>
</evidence>
<dbReference type="NCBIfam" id="NF009980">
    <property type="entry name" value="PRK13446.1"/>
    <property type="match status" value="1"/>
</dbReference>
<keyword evidence="10" id="KW-1003">Cell membrane</keyword>